<feature type="transmembrane region" description="Helical" evidence="1">
    <location>
        <begin position="21"/>
        <end position="38"/>
    </location>
</feature>
<dbReference type="EMBL" id="MN739501">
    <property type="protein sequence ID" value="QHT08779.1"/>
    <property type="molecule type" value="Genomic_DNA"/>
</dbReference>
<name>A0A6C0CYL4_9ZZZZ</name>
<reference evidence="2" key="1">
    <citation type="journal article" date="2020" name="Nature">
        <title>Giant virus diversity and host interactions through global metagenomics.</title>
        <authorList>
            <person name="Schulz F."/>
            <person name="Roux S."/>
            <person name="Paez-Espino D."/>
            <person name="Jungbluth S."/>
            <person name="Walsh D.A."/>
            <person name="Denef V.J."/>
            <person name="McMahon K.D."/>
            <person name="Konstantinidis K.T."/>
            <person name="Eloe-Fadrosh E.A."/>
            <person name="Kyrpides N.C."/>
            <person name="Woyke T."/>
        </authorList>
    </citation>
    <scope>NUCLEOTIDE SEQUENCE</scope>
    <source>
        <strain evidence="2">GVMAG-M-3300023109-53</strain>
    </source>
</reference>
<evidence type="ECO:0000256" key="1">
    <source>
        <dbReference type="SAM" id="Phobius"/>
    </source>
</evidence>
<protein>
    <submittedName>
        <fullName evidence="2">Uncharacterized protein</fullName>
    </submittedName>
</protein>
<feature type="transmembrane region" description="Helical" evidence="1">
    <location>
        <begin position="50"/>
        <end position="69"/>
    </location>
</feature>
<evidence type="ECO:0000313" key="2">
    <source>
        <dbReference type="EMBL" id="QHT08779.1"/>
    </source>
</evidence>
<dbReference type="AlphaFoldDB" id="A0A6C0CYL4"/>
<feature type="transmembrane region" description="Helical" evidence="1">
    <location>
        <begin position="97"/>
        <end position="114"/>
    </location>
</feature>
<proteinExistence type="predicted"/>
<keyword evidence="1" id="KW-0812">Transmembrane</keyword>
<keyword evidence="1" id="KW-0472">Membrane</keyword>
<organism evidence="2">
    <name type="scientific">viral metagenome</name>
    <dbReference type="NCBI Taxonomy" id="1070528"/>
    <lineage>
        <taxon>unclassified sequences</taxon>
        <taxon>metagenomes</taxon>
        <taxon>organismal metagenomes</taxon>
    </lineage>
</organism>
<sequence length="166" mass="19909">MFKINNITFPRKEHIENNKNLIFKIFIFVSILLLLLLFEFKNFNNLDIILYTISVLNVILGWYSCIFYWCPNTLLFDHYGFVVMLFLILFSSNKWLIMYYINLAIIILLGWILNNGNCMFDTISWDLEINGIKWDINKNQWSERILLAILFIIYPLKINSLNYKNS</sequence>
<keyword evidence="1" id="KW-1133">Transmembrane helix</keyword>
<feature type="transmembrane region" description="Helical" evidence="1">
    <location>
        <begin position="74"/>
        <end position="91"/>
    </location>
</feature>
<accession>A0A6C0CYL4</accession>